<name>L5KSU1_PTEAL</name>
<evidence type="ECO:0000313" key="2">
    <source>
        <dbReference type="EMBL" id="ELK14300.1"/>
    </source>
</evidence>
<organism evidence="2 3">
    <name type="scientific">Pteropus alecto</name>
    <name type="common">Black flying fox</name>
    <dbReference type="NCBI Taxonomy" id="9402"/>
    <lineage>
        <taxon>Eukaryota</taxon>
        <taxon>Metazoa</taxon>
        <taxon>Chordata</taxon>
        <taxon>Craniata</taxon>
        <taxon>Vertebrata</taxon>
        <taxon>Euteleostomi</taxon>
        <taxon>Mammalia</taxon>
        <taxon>Eutheria</taxon>
        <taxon>Laurasiatheria</taxon>
        <taxon>Chiroptera</taxon>
        <taxon>Yinpterochiroptera</taxon>
        <taxon>Pteropodoidea</taxon>
        <taxon>Pteropodidae</taxon>
        <taxon>Pteropodinae</taxon>
        <taxon>Pteropus</taxon>
    </lineage>
</organism>
<dbReference type="AlphaFoldDB" id="L5KSU1"/>
<dbReference type="EMBL" id="KB030576">
    <property type="protein sequence ID" value="ELK14300.1"/>
    <property type="molecule type" value="Genomic_DNA"/>
</dbReference>
<dbReference type="Proteomes" id="UP000010552">
    <property type="component" value="Unassembled WGS sequence"/>
</dbReference>
<keyword evidence="3" id="KW-1185">Reference proteome</keyword>
<sequence>MNSRVPGQLDGLSQVSNPFPDLDTFVCNLRILTEQDPLLTLSFCGSTVLDFKSKLKWKGKDSKVKGQRCQSQGSVPFVRSQPKSDKIRFSQARHLLALSSMAPDPPRQITSPHFTSVPL</sequence>
<evidence type="ECO:0000313" key="3">
    <source>
        <dbReference type="Proteomes" id="UP000010552"/>
    </source>
</evidence>
<dbReference type="InParanoid" id="L5KSU1"/>
<feature type="region of interest" description="Disordered" evidence="1">
    <location>
        <begin position="100"/>
        <end position="119"/>
    </location>
</feature>
<protein>
    <submittedName>
        <fullName evidence="2">Uncharacterized protein</fullName>
    </submittedName>
</protein>
<feature type="compositionally biased region" description="Polar residues" evidence="1">
    <location>
        <begin position="108"/>
        <end position="119"/>
    </location>
</feature>
<accession>L5KSU1</accession>
<proteinExistence type="predicted"/>
<evidence type="ECO:0000256" key="1">
    <source>
        <dbReference type="SAM" id="MobiDB-lite"/>
    </source>
</evidence>
<gene>
    <name evidence="2" type="ORF">PAL_GLEAN10008817</name>
</gene>
<reference evidence="3" key="1">
    <citation type="journal article" date="2013" name="Science">
        <title>Comparative analysis of bat genomes provides insight into the evolution of flight and immunity.</title>
        <authorList>
            <person name="Zhang G."/>
            <person name="Cowled C."/>
            <person name="Shi Z."/>
            <person name="Huang Z."/>
            <person name="Bishop-Lilly K.A."/>
            <person name="Fang X."/>
            <person name="Wynne J.W."/>
            <person name="Xiong Z."/>
            <person name="Baker M.L."/>
            <person name="Zhao W."/>
            <person name="Tachedjian M."/>
            <person name="Zhu Y."/>
            <person name="Zhou P."/>
            <person name="Jiang X."/>
            <person name="Ng J."/>
            <person name="Yang L."/>
            <person name="Wu L."/>
            <person name="Xiao J."/>
            <person name="Feng Y."/>
            <person name="Chen Y."/>
            <person name="Sun X."/>
            <person name="Zhang Y."/>
            <person name="Marsh G.A."/>
            <person name="Crameri G."/>
            <person name="Broder C.C."/>
            <person name="Frey K.G."/>
            <person name="Wang L.F."/>
            <person name="Wang J."/>
        </authorList>
    </citation>
    <scope>NUCLEOTIDE SEQUENCE [LARGE SCALE GENOMIC DNA]</scope>
</reference>